<accession>A0A4Y2RRY4</accession>
<dbReference type="EMBL" id="BGPR01017908">
    <property type="protein sequence ID" value="GBN77665.1"/>
    <property type="molecule type" value="Genomic_DNA"/>
</dbReference>
<protein>
    <submittedName>
        <fullName evidence="1">Uncharacterized protein</fullName>
    </submittedName>
</protein>
<reference evidence="1 2" key="1">
    <citation type="journal article" date="2019" name="Sci. Rep.">
        <title>Orb-weaving spider Araneus ventricosus genome elucidates the spidroin gene catalogue.</title>
        <authorList>
            <person name="Kono N."/>
            <person name="Nakamura H."/>
            <person name="Ohtoshi R."/>
            <person name="Moran D.A.P."/>
            <person name="Shinohara A."/>
            <person name="Yoshida Y."/>
            <person name="Fujiwara M."/>
            <person name="Mori M."/>
            <person name="Tomita M."/>
            <person name="Arakawa K."/>
        </authorList>
    </citation>
    <scope>NUCLEOTIDE SEQUENCE [LARGE SCALE GENOMIC DNA]</scope>
</reference>
<evidence type="ECO:0000313" key="2">
    <source>
        <dbReference type="Proteomes" id="UP000499080"/>
    </source>
</evidence>
<keyword evidence="2" id="KW-1185">Reference proteome</keyword>
<sequence length="90" mass="10870">MHNKNLRSTWTNFAYELRSFLNEWVNGVKTDSFEKLSDLIIADQIKRKVSQEVKDNFIYDWSKLNSPDDLDEKLDDFEVENEWMGEWFES</sequence>
<evidence type="ECO:0000313" key="1">
    <source>
        <dbReference type="EMBL" id="GBN77665.1"/>
    </source>
</evidence>
<dbReference type="AlphaFoldDB" id="A0A4Y2RRY4"/>
<dbReference type="Proteomes" id="UP000499080">
    <property type="component" value="Unassembled WGS sequence"/>
</dbReference>
<name>A0A4Y2RRY4_ARAVE</name>
<organism evidence="1 2">
    <name type="scientific">Araneus ventricosus</name>
    <name type="common">Orbweaver spider</name>
    <name type="synonym">Epeira ventricosa</name>
    <dbReference type="NCBI Taxonomy" id="182803"/>
    <lineage>
        <taxon>Eukaryota</taxon>
        <taxon>Metazoa</taxon>
        <taxon>Ecdysozoa</taxon>
        <taxon>Arthropoda</taxon>
        <taxon>Chelicerata</taxon>
        <taxon>Arachnida</taxon>
        <taxon>Araneae</taxon>
        <taxon>Araneomorphae</taxon>
        <taxon>Entelegynae</taxon>
        <taxon>Araneoidea</taxon>
        <taxon>Araneidae</taxon>
        <taxon>Araneus</taxon>
    </lineage>
</organism>
<comment type="caution">
    <text evidence="1">The sequence shown here is derived from an EMBL/GenBank/DDBJ whole genome shotgun (WGS) entry which is preliminary data.</text>
</comment>
<proteinExistence type="predicted"/>
<gene>
    <name evidence="1" type="ORF">AVEN_128469_1</name>
</gene>